<keyword evidence="6" id="KW-1185">Reference proteome</keyword>
<evidence type="ECO:0000259" key="4">
    <source>
        <dbReference type="PROSITE" id="PS01124"/>
    </source>
</evidence>
<comment type="caution">
    <text evidence="5">The sequence shown here is derived from an EMBL/GenBank/DDBJ whole genome shotgun (WGS) entry which is preliminary data.</text>
</comment>
<dbReference type="PANTHER" id="PTHR47894">
    <property type="entry name" value="HTH-TYPE TRANSCRIPTIONAL REGULATOR GADX"/>
    <property type="match status" value="1"/>
</dbReference>
<evidence type="ECO:0000256" key="1">
    <source>
        <dbReference type="ARBA" id="ARBA00023015"/>
    </source>
</evidence>
<evidence type="ECO:0000256" key="3">
    <source>
        <dbReference type="ARBA" id="ARBA00023163"/>
    </source>
</evidence>
<dbReference type="SUPFAM" id="SSF46689">
    <property type="entry name" value="Homeodomain-like"/>
    <property type="match status" value="1"/>
</dbReference>
<dbReference type="Proteomes" id="UP000335415">
    <property type="component" value="Unassembled WGS sequence"/>
</dbReference>
<keyword evidence="2" id="KW-0238">DNA-binding</keyword>
<dbReference type="AlphaFoldDB" id="A0A5J5FZ23"/>
<protein>
    <submittedName>
        <fullName evidence="5">Helix-turn-helix domain-containing protein</fullName>
    </submittedName>
</protein>
<dbReference type="PROSITE" id="PS01124">
    <property type="entry name" value="HTH_ARAC_FAMILY_2"/>
    <property type="match status" value="1"/>
</dbReference>
<dbReference type="GO" id="GO:0005829">
    <property type="term" value="C:cytosol"/>
    <property type="evidence" value="ECO:0007669"/>
    <property type="project" value="TreeGrafter"/>
</dbReference>
<sequence length="333" mass="37716">MCCNFFPGCHCHRSLSSPRRVYPSRREGAIYAQRVYDRVPALKILCEAILHNQTDAITRLTDFVRQDNRPDGARHIAEEGAALFSFVTHSKERIADVVLRQPSLVVILEGAKQLVTMGRNMTFPAHTALALPAGWRGDVVNAPDARSGVYRAIFIRFPQRLITHTFRAHPEWQATPYTHRLSVPLDTPLIQAVHHAAEGITDPALPATLIEHRVMEVLLILDMKKALPLRPVNRSASITETVRLLFRWHPEQNWTLDALAAELGMSNATLRRKLMREGAGIRVLLTEERMSQAMIMLKDEGMAMHDVALAAGYRSVRRFRQQLQRYLDSSPLK</sequence>
<dbReference type="InterPro" id="IPR018060">
    <property type="entry name" value="HTH_AraC"/>
</dbReference>
<dbReference type="OrthoDB" id="9783876at2"/>
<name>A0A5J5FZ23_9GAMM</name>
<keyword evidence="3" id="KW-0804">Transcription</keyword>
<reference evidence="5 6" key="1">
    <citation type="submission" date="2019-09" db="EMBL/GenBank/DDBJ databases">
        <authorList>
            <person name="Li Y."/>
        </authorList>
    </citation>
    <scope>NUCLEOTIDE SEQUENCE [LARGE SCALE GENOMIC DNA]</scope>
    <source>
        <strain evidence="5 6">L3-3HA</strain>
    </source>
</reference>
<dbReference type="GO" id="GO:0000976">
    <property type="term" value="F:transcription cis-regulatory region binding"/>
    <property type="evidence" value="ECO:0007669"/>
    <property type="project" value="TreeGrafter"/>
</dbReference>
<accession>A0A5J5FZ23</accession>
<dbReference type="Pfam" id="PF12833">
    <property type="entry name" value="HTH_18"/>
    <property type="match status" value="1"/>
</dbReference>
<feature type="domain" description="HTH araC/xylS-type" evidence="4">
    <location>
        <begin position="240"/>
        <end position="333"/>
    </location>
</feature>
<evidence type="ECO:0000313" key="5">
    <source>
        <dbReference type="EMBL" id="KAA8999431.1"/>
    </source>
</evidence>
<dbReference type="PANTHER" id="PTHR47894:SF4">
    <property type="entry name" value="HTH-TYPE TRANSCRIPTIONAL REGULATOR GADX"/>
    <property type="match status" value="1"/>
</dbReference>
<dbReference type="EMBL" id="VYKJ01000006">
    <property type="protein sequence ID" value="KAA8999431.1"/>
    <property type="molecule type" value="Genomic_DNA"/>
</dbReference>
<gene>
    <name evidence="5" type="ORF">FJU30_13945</name>
</gene>
<dbReference type="InterPro" id="IPR009057">
    <property type="entry name" value="Homeodomain-like_sf"/>
</dbReference>
<evidence type="ECO:0000313" key="6">
    <source>
        <dbReference type="Proteomes" id="UP000335415"/>
    </source>
</evidence>
<keyword evidence="1" id="KW-0805">Transcription regulation</keyword>
<evidence type="ECO:0000256" key="2">
    <source>
        <dbReference type="ARBA" id="ARBA00023125"/>
    </source>
</evidence>
<organism evidence="5 6">
    <name type="scientific">Affinibrenneria salicis</name>
    <dbReference type="NCBI Taxonomy" id="2590031"/>
    <lineage>
        <taxon>Bacteria</taxon>
        <taxon>Pseudomonadati</taxon>
        <taxon>Pseudomonadota</taxon>
        <taxon>Gammaproteobacteria</taxon>
        <taxon>Enterobacterales</taxon>
        <taxon>Pectobacteriaceae</taxon>
        <taxon>Affinibrenneria</taxon>
    </lineage>
</organism>
<dbReference type="Gene3D" id="1.10.10.60">
    <property type="entry name" value="Homeodomain-like"/>
    <property type="match status" value="1"/>
</dbReference>
<proteinExistence type="predicted"/>
<dbReference type="GO" id="GO:0003700">
    <property type="term" value="F:DNA-binding transcription factor activity"/>
    <property type="evidence" value="ECO:0007669"/>
    <property type="project" value="InterPro"/>
</dbReference>
<dbReference type="SMART" id="SM00342">
    <property type="entry name" value="HTH_ARAC"/>
    <property type="match status" value="1"/>
</dbReference>